<proteinExistence type="predicted"/>
<dbReference type="InterPro" id="IPR046866">
    <property type="entry name" value="FapA_N"/>
</dbReference>
<evidence type="ECO:0000313" key="3">
    <source>
        <dbReference type="Proteomes" id="UP000543804"/>
    </source>
</evidence>
<dbReference type="RefSeq" id="WP_170077016.1">
    <property type="nucleotide sequence ID" value="NZ_JABAFA010000002.1"/>
</dbReference>
<accession>A0A848B4X7</accession>
<dbReference type="InterPro" id="IPR046865">
    <property type="entry name" value="FapA_b_solenoid"/>
</dbReference>
<protein>
    <submittedName>
        <fullName evidence="2">DUF342 domain-containing protein</fullName>
    </submittedName>
</protein>
<dbReference type="InterPro" id="IPR005646">
    <property type="entry name" value="FapA"/>
</dbReference>
<keyword evidence="3" id="KW-1185">Reference proteome</keyword>
<gene>
    <name evidence="2" type="ORF">HF878_01785</name>
</gene>
<evidence type="ECO:0000313" key="2">
    <source>
        <dbReference type="EMBL" id="NMD98218.1"/>
    </source>
</evidence>
<evidence type="ECO:0000259" key="1">
    <source>
        <dbReference type="Pfam" id="PF20250"/>
    </source>
</evidence>
<name>A0A848B4X7_9FIRM</name>
<sequence>MEEEKHYPAVGSEKAGYLFEFRPDGVYFTVCPTTGSSILYELSDMRQILADYGVDDYDILTLAKTVRKADGVPVKLSSRVVSSDGIASEAEVNNKAILPTHDAAEEYAGIDVDVSRDKITATIRFDLKKGTRCPTADMVRQALKEKGVVYGIDEAAIEKGAQSLDSFVAARGVAPVNGADAHIEKKYDLSHKGRPRIIESDRVDYKDMNLFVLAKAGQLLAERIPQTHGQEGKDVFGFPVPARNGKPIPLTVGKNAEIREENKIYALIDGQIVEDGKRIGIDPHLSISGSVGVGTGNIDFVGSVQVSGNIDAGFVVKATGDVEVSGFVSGADVEGRNVFISGGITGQGRGKITAKEDVRAAFAENALVEAGRDIYIADAVLHSTIKAGKKVVVEDRRGLVTGGYIAAGEEIRAKVVGNQAFVVTKLVVGVNPALSQRYQQACREYKEDKQRLSQITQMLNTFSKIDTSRLPENRIAQIAALTRSQFPLAGKIKREEKLIEELQEELGKMEDGKIRVADIIYPGVSVSVNSIKRSFQTEARGCTLTVQDDEVTIGPY</sequence>
<dbReference type="Pfam" id="PF20250">
    <property type="entry name" value="FapA_N"/>
    <property type="match status" value="1"/>
</dbReference>
<organism evidence="2 3">
    <name type="scientific">Selenomonas bovis</name>
    <dbReference type="NCBI Taxonomy" id="416586"/>
    <lineage>
        <taxon>Bacteria</taxon>
        <taxon>Bacillati</taxon>
        <taxon>Bacillota</taxon>
        <taxon>Negativicutes</taxon>
        <taxon>Selenomonadales</taxon>
        <taxon>Selenomonadaceae</taxon>
        <taxon>Selenomonas</taxon>
    </lineage>
</organism>
<dbReference type="EMBL" id="JABAFA010000002">
    <property type="protein sequence ID" value="NMD98218.1"/>
    <property type="molecule type" value="Genomic_DNA"/>
</dbReference>
<feature type="domain" description="Flagellar Assembly Protein A N-terminal region" evidence="1">
    <location>
        <begin position="110"/>
        <end position="275"/>
    </location>
</feature>
<dbReference type="PANTHER" id="PTHR38032">
    <property type="entry name" value="POLYMERASE-RELATED"/>
    <property type="match status" value="1"/>
</dbReference>
<dbReference type="Pfam" id="PF03961">
    <property type="entry name" value="FapA"/>
    <property type="match status" value="1"/>
</dbReference>
<comment type="caution">
    <text evidence="2">The sequence shown here is derived from an EMBL/GenBank/DDBJ whole genome shotgun (WGS) entry which is preliminary data.</text>
</comment>
<dbReference type="Proteomes" id="UP000543804">
    <property type="component" value="Unassembled WGS sequence"/>
</dbReference>
<reference evidence="2 3" key="1">
    <citation type="submission" date="2020-04" db="EMBL/GenBank/DDBJ databases">
        <authorList>
            <person name="Hitch T.C.A."/>
            <person name="Wylensek D."/>
            <person name="Clavel T."/>
        </authorList>
    </citation>
    <scope>NUCLEOTIDE SEQUENCE [LARGE SCALE GENOMIC DNA]</scope>
    <source>
        <strain evidence="2 3">PG-130-P53-12</strain>
    </source>
</reference>
<dbReference type="PANTHER" id="PTHR38032:SF1">
    <property type="entry name" value="RNA-BINDING PROTEIN KHPB N-TERMINAL DOMAIN-CONTAINING PROTEIN"/>
    <property type="match status" value="1"/>
</dbReference>
<dbReference type="AlphaFoldDB" id="A0A848B4X7"/>